<dbReference type="Gramene" id="TuG1812G0100001677.01.T06">
    <property type="protein sequence ID" value="TuG1812G0100001677.01.T06"/>
    <property type="gene ID" value="TuG1812G0100001677.01"/>
</dbReference>
<sequence>MYNPINCSDFFIGSASFHGEIVTFQPQALYTEEETEICAMRLHIQICTEHQGFWPGIRSSISCISGHFGLHVKVMKRSG</sequence>
<evidence type="ECO:0000313" key="1">
    <source>
        <dbReference type="EnsemblPlants" id="TuG1812G0100001755.01.T06"/>
    </source>
</evidence>
<dbReference type="Gramene" id="TuG1812G0100001755.01.T06">
    <property type="protein sequence ID" value="TuG1812G0100001755.01.T06"/>
    <property type="gene ID" value="TuG1812G0100001755.01"/>
</dbReference>
<keyword evidence="2" id="KW-1185">Reference proteome</keyword>
<organism evidence="1 2">
    <name type="scientific">Triticum urartu</name>
    <name type="common">Red wild einkorn</name>
    <name type="synonym">Crithodium urartu</name>
    <dbReference type="NCBI Taxonomy" id="4572"/>
    <lineage>
        <taxon>Eukaryota</taxon>
        <taxon>Viridiplantae</taxon>
        <taxon>Streptophyta</taxon>
        <taxon>Embryophyta</taxon>
        <taxon>Tracheophyta</taxon>
        <taxon>Spermatophyta</taxon>
        <taxon>Magnoliopsida</taxon>
        <taxon>Liliopsida</taxon>
        <taxon>Poales</taxon>
        <taxon>Poaceae</taxon>
        <taxon>BOP clade</taxon>
        <taxon>Pooideae</taxon>
        <taxon>Triticodae</taxon>
        <taxon>Triticeae</taxon>
        <taxon>Triticinae</taxon>
        <taxon>Triticum</taxon>
    </lineage>
</organism>
<dbReference type="Gramene" id="TuG1812G0100001756.01.T01">
    <property type="protein sequence ID" value="TuG1812G0100001756.01.T01"/>
    <property type="gene ID" value="TuG1812G0100001756.01"/>
</dbReference>
<reference evidence="2" key="1">
    <citation type="journal article" date="2013" name="Nature">
        <title>Draft genome of the wheat A-genome progenitor Triticum urartu.</title>
        <authorList>
            <person name="Ling H.Q."/>
            <person name="Zhao S."/>
            <person name="Liu D."/>
            <person name="Wang J."/>
            <person name="Sun H."/>
            <person name="Zhang C."/>
            <person name="Fan H."/>
            <person name="Li D."/>
            <person name="Dong L."/>
            <person name="Tao Y."/>
            <person name="Gao C."/>
            <person name="Wu H."/>
            <person name="Li Y."/>
            <person name="Cui Y."/>
            <person name="Guo X."/>
            <person name="Zheng S."/>
            <person name="Wang B."/>
            <person name="Yu K."/>
            <person name="Liang Q."/>
            <person name="Yang W."/>
            <person name="Lou X."/>
            <person name="Chen J."/>
            <person name="Feng M."/>
            <person name="Jian J."/>
            <person name="Zhang X."/>
            <person name="Luo G."/>
            <person name="Jiang Y."/>
            <person name="Liu J."/>
            <person name="Wang Z."/>
            <person name="Sha Y."/>
            <person name="Zhang B."/>
            <person name="Wu H."/>
            <person name="Tang D."/>
            <person name="Shen Q."/>
            <person name="Xue P."/>
            <person name="Zou S."/>
            <person name="Wang X."/>
            <person name="Liu X."/>
            <person name="Wang F."/>
            <person name="Yang Y."/>
            <person name="An X."/>
            <person name="Dong Z."/>
            <person name="Zhang K."/>
            <person name="Zhang X."/>
            <person name="Luo M.C."/>
            <person name="Dvorak J."/>
            <person name="Tong Y."/>
            <person name="Wang J."/>
            <person name="Yang H."/>
            <person name="Li Z."/>
            <person name="Wang D."/>
            <person name="Zhang A."/>
            <person name="Wang J."/>
        </authorList>
    </citation>
    <scope>NUCLEOTIDE SEQUENCE</scope>
    <source>
        <strain evidence="2">cv. G1812</strain>
    </source>
</reference>
<evidence type="ECO:0000313" key="2">
    <source>
        <dbReference type="Proteomes" id="UP000015106"/>
    </source>
</evidence>
<name>A0A8R7NYJ0_TRIUA</name>
<dbReference type="EnsemblPlants" id="TuG1812G0100001677.01.T06">
    <property type="protein sequence ID" value="TuG1812G0100001677.01.T06"/>
    <property type="gene ID" value="TuG1812G0100001677.01"/>
</dbReference>
<proteinExistence type="predicted"/>
<dbReference type="EnsemblPlants" id="TuG1812G0100001755.01.T06">
    <property type="protein sequence ID" value="TuG1812G0100001755.01.T06"/>
    <property type="gene ID" value="TuG1812G0100001755.01"/>
</dbReference>
<dbReference type="EnsemblPlants" id="TuG1812G0100001756.01.T05">
    <property type="protein sequence ID" value="TuG1812G0100001756.01.T05"/>
    <property type="gene ID" value="TuG1812G0100001756.01"/>
</dbReference>
<protein>
    <submittedName>
        <fullName evidence="1">Uncharacterized protein</fullName>
    </submittedName>
</protein>
<dbReference type="AlphaFoldDB" id="A0A8R7NYJ0"/>
<dbReference type="EnsemblPlants" id="TuG1812G0100001756.01.T01">
    <property type="protein sequence ID" value="TuG1812G0100001756.01.T01"/>
    <property type="gene ID" value="TuG1812G0100001756.01"/>
</dbReference>
<reference evidence="1" key="2">
    <citation type="submission" date="2018-03" db="EMBL/GenBank/DDBJ databases">
        <title>The Triticum urartu genome reveals the dynamic nature of wheat genome evolution.</title>
        <authorList>
            <person name="Ling H."/>
            <person name="Ma B."/>
            <person name="Shi X."/>
            <person name="Liu H."/>
            <person name="Dong L."/>
            <person name="Sun H."/>
            <person name="Cao Y."/>
            <person name="Gao Q."/>
            <person name="Zheng S."/>
            <person name="Li Y."/>
            <person name="Yu Y."/>
            <person name="Du H."/>
            <person name="Qi M."/>
            <person name="Li Y."/>
            <person name="Yu H."/>
            <person name="Cui Y."/>
            <person name="Wang N."/>
            <person name="Chen C."/>
            <person name="Wu H."/>
            <person name="Zhao Y."/>
            <person name="Zhang J."/>
            <person name="Li Y."/>
            <person name="Zhou W."/>
            <person name="Zhang B."/>
            <person name="Hu W."/>
            <person name="Eijk M."/>
            <person name="Tang J."/>
            <person name="Witsenboer H."/>
            <person name="Zhao S."/>
            <person name="Li Z."/>
            <person name="Zhang A."/>
            <person name="Wang D."/>
            <person name="Liang C."/>
        </authorList>
    </citation>
    <scope>NUCLEOTIDE SEQUENCE [LARGE SCALE GENOMIC DNA]</scope>
    <source>
        <strain evidence="1">cv. G1812</strain>
    </source>
</reference>
<dbReference type="Gramene" id="TuG1812G0100001756.01.T05">
    <property type="protein sequence ID" value="TuG1812G0100001756.01.T05"/>
    <property type="gene ID" value="TuG1812G0100001756.01"/>
</dbReference>
<accession>A0A8R7NYJ0</accession>
<reference evidence="1" key="3">
    <citation type="submission" date="2022-06" db="UniProtKB">
        <authorList>
            <consortium name="EnsemblPlants"/>
        </authorList>
    </citation>
    <scope>IDENTIFICATION</scope>
</reference>
<dbReference type="Proteomes" id="UP000015106">
    <property type="component" value="Chromosome 1"/>
</dbReference>